<dbReference type="EMBL" id="OX465079">
    <property type="protein sequence ID" value="CAI9275805.1"/>
    <property type="molecule type" value="Genomic_DNA"/>
</dbReference>
<evidence type="ECO:0000313" key="2">
    <source>
        <dbReference type="EMBL" id="CAI9275805.1"/>
    </source>
</evidence>
<protein>
    <submittedName>
        <fullName evidence="2">Uncharacterized protein</fullName>
    </submittedName>
</protein>
<accession>A0AA35YKS6</accession>
<reference evidence="2" key="1">
    <citation type="submission" date="2023-04" db="EMBL/GenBank/DDBJ databases">
        <authorList>
            <person name="Vijverberg K."/>
            <person name="Xiong W."/>
            <person name="Schranz E."/>
        </authorList>
    </citation>
    <scope>NUCLEOTIDE SEQUENCE</scope>
</reference>
<evidence type="ECO:0000256" key="1">
    <source>
        <dbReference type="SAM" id="MobiDB-lite"/>
    </source>
</evidence>
<name>A0AA35YKS6_LACSI</name>
<feature type="compositionally biased region" description="Low complexity" evidence="1">
    <location>
        <begin position="48"/>
        <end position="80"/>
    </location>
</feature>
<dbReference type="AlphaFoldDB" id="A0AA35YKS6"/>
<proteinExistence type="predicted"/>
<dbReference type="Proteomes" id="UP001177003">
    <property type="component" value="Chromosome 3"/>
</dbReference>
<organism evidence="2 3">
    <name type="scientific">Lactuca saligna</name>
    <name type="common">Willowleaf lettuce</name>
    <dbReference type="NCBI Taxonomy" id="75948"/>
    <lineage>
        <taxon>Eukaryota</taxon>
        <taxon>Viridiplantae</taxon>
        <taxon>Streptophyta</taxon>
        <taxon>Embryophyta</taxon>
        <taxon>Tracheophyta</taxon>
        <taxon>Spermatophyta</taxon>
        <taxon>Magnoliopsida</taxon>
        <taxon>eudicotyledons</taxon>
        <taxon>Gunneridae</taxon>
        <taxon>Pentapetalae</taxon>
        <taxon>asterids</taxon>
        <taxon>campanulids</taxon>
        <taxon>Asterales</taxon>
        <taxon>Asteraceae</taxon>
        <taxon>Cichorioideae</taxon>
        <taxon>Cichorieae</taxon>
        <taxon>Lactucinae</taxon>
        <taxon>Lactuca</taxon>
    </lineage>
</organism>
<evidence type="ECO:0000313" key="3">
    <source>
        <dbReference type="Proteomes" id="UP001177003"/>
    </source>
</evidence>
<feature type="region of interest" description="Disordered" evidence="1">
    <location>
        <begin position="48"/>
        <end position="83"/>
    </location>
</feature>
<sequence>MGVGPSRSVCLGRVQMMMRHLAAIGETYAQTTLEDAAWNLWLINPSQASTSTSTSSPNNPNPSTSTISHQGGHTTGVGTVASLERGSSDPPLIYVASSLGGGGSLIRTTPPPPILDVDLSNITAMAEVPVREVLPHDLQRTNSVLVTVNNLLQM</sequence>
<keyword evidence="3" id="KW-1185">Reference proteome</keyword>
<gene>
    <name evidence="2" type="ORF">LSALG_LOCUS15825</name>
</gene>